<evidence type="ECO:0000313" key="2">
    <source>
        <dbReference type="Proteomes" id="UP001152320"/>
    </source>
</evidence>
<keyword evidence="2" id="KW-1185">Reference proteome</keyword>
<comment type="caution">
    <text evidence="1">The sequence shown here is derived from an EMBL/GenBank/DDBJ whole genome shotgun (WGS) entry which is preliminary data.</text>
</comment>
<name>A0A9Q0YGW9_HOLLE</name>
<reference evidence="1" key="1">
    <citation type="submission" date="2021-10" db="EMBL/GenBank/DDBJ databases">
        <title>Tropical sea cucumber genome reveals ecological adaptation and Cuvierian tubules defense mechanism.</title>
        <authorList>
            <person name="Chen T."/>
        </authorList>
    </citation>
    <scope>NUCLEOTIDE SEQUENCE</scope>
    <source>
        <strain evidence="1">Nanhai2018</strain>
        <tissue evidence="1">Muscle</tissue>
    </source>
</reference>
<dbReference type="EMBL" id="JAIZAY010000020">
    <property type="protein sequence ID" value="KAJ8022402.1"/>
    <property type="molecule type" value="Genomic_DNA"/>
</dbReference>
<sequence>MFSMLKTALFGELVSSFGPFARGGVWEDVLHGAEGICPKIPQLTKNHDMNNTPKSDGFPLDQKLKAVPLHALL</sequence>
<gene>
    <name evidence="1" type="ORF">HOLleu_37288</name>
</gene>
<accession>A0A9Q0YGW9</accession>
<dbReference type="Proteomes" id="UP001152320">
    <property type="component" value="Chromosome 20"/>
</dbReference>
<protein>
    <submittedName>
        <fullName evidence="1">Uncharacterized protein</fullName>
    </submittedName>
</protein>
<dbReference type="AlphaFoldDB" id="A0A9Q0YGW9"/>
<organism evidence="1 2">
    <name type="scientific">Holothuria leucospilota</name>
    <name type="common">Black long sea cucumber</name>
    <name type="synonym">Mertensiothuria leucospilota</name>
    <dbReference type="NCBI Taxonomy" id="206669"/>
    <lineage>
        <taxon>Eukaryota</taxon>
        <taxon>Metazoa</taxon>
        <taxon>Echinodermata</taxon>
        <taxon>Eleutherozoa</taxon>
        <taxon>Echinozoa</taxon>
        <taxon>Holothuroidea</taxon>
        <taxon>Aspidochirotacea</taxon>
        <taxon>Aspidochirotida</taxon>
        <taxon>Holothuriidae</taxon>
        <taxon>Holothuria</taxon>
    </lineage>
</organism>
<evidence type="ECO:0000313" key="1">
    <source>
        <dbReference type="EMBL" id="KAJ8022402.1"/>
    </source>
</evidence>
<proteinExistence type="predicted"/>